<sequence>MAAGDGDYGDYEDFDRCCDLTMRGGATSGIVYPLAVVELSKHYRFRSLGGASAGAIGASFAAAAERGRDSGGFDRLADTVTWFASGRQRLAQLFQPTRATRKLYRLVTATMQSRETTGRSAAVSLVFALLGAIGPRAKAALAAALLVWLAGPALWFGAVAWPGFPTWGLAAIVVVAAVTVPWVAVKALPTGRGPLPARIGLLLLAAVPLYPIVPRLRVDWAVLASAATAGVVWLVLGFGLASAVVLIYAGGVRRFVRERAVSIGFGLVPGTGGYRASWWDRRCGMPKSTDVPPLSDWLADSLDHLSGVRGLRFSDLTTNLVLMSTDVSEGRPCRLPFTSDDRWLFCADCLAGVLPARVVDLLGDEGADDKRCPLHPATALRVLPADLPVALAVRMSMPMPGLISAVPLVRAEPEPRVHWFSDGGITSNFPIHFFDTLLPRWPTFGLTLQGYPAPGVQDVWLPEQDASQEGRPWRSVTGAVGFAQAVLDTALGWRDAMQSALPGFRGRIAHVRLRGGEGGTNLFMRPETIRALAERGRVAGELLRTRFTQEGGERTARYRWIRMRIAMREYQELARQARERGEQYRELADGYPVPEELKSWFADPPAGTDPFSADVRLTLDQLGGLVPGPFDGAPPVNPDLRLNPAE</sequence>
<evidence type="ECO:0000313" key="6">
    <source>
        <dbReference type="Proteomes" id="UP000677152"/>
    </source>
</evidence>
<dbReference type="GO" id="GO:0016042">
    <property type="term" value="P:lipid catabolic process"/>
    <property type="evidence" value="ECO:0007669"/>
    <property type="project" value="UniProtKB-UniRule"/>
</dbReference>
<feature type="transmembrane region" description="Helical" evidence="3">
    <location>
        <begin position="197"/>
        <end position="214"/>
    </location>
</feature>
<evidence type="ECO:0000313" key="5">
    <source>
        <dbReference type="EMBL" id="QUF02972.1"/>
    </source>
</evidence>
<protein>
    <submittedName>
        <fullName evidence="5">Patatin-like phospholipase family protein</fullName>
    </submittedName>
</protein>
<feature type="transmembrane region" description="Helical" evidence="3">
    <location>
        <begin position="220"/>
        <end position="249"/>
    </location>
</feature>
<evidence type="ECO:0000256" key="2">
    <source>
        <dbReference type="PROSITE-ProRule" id="PRU01161"/>
    </source>
</evidence>
<organism evidence="5 6">
    <name type="scientific">Actinosynnema pretiosum subsp. pretiosum</name>
    <dbReference type="NCBI Taxonomy" id="103721"/>
    <lineage>
        <taxon>Bacteria</taxon>
        <taxon>Bacillati</taxon>
        <taxon>Actinomycetota</taxon>
        <taxon>Actinomycetes</taxon>
        <taxon>Pseudonocardiales</taxon>
        <taxon>Pseudonocardiaceae</taxon>
        <taxon>Actinosynnema</taxon>
    </lineage>
</organism>
<dbReference type="Proteomes" id="UP000677152">
    <property type="component" value="Chromosome"/>
</dbReference>
<dbReference type="GO" id="GO:0016787">
    <property type="term" value="F:hydrolase activity"/>
    <property type="evidence" value="ECO:0007669"/>
    <property type="project" value="UniProtKB-UniRule"/>
</dbReference>
<name>A0AA45R2P1_9PSEU</name>
<accession>A0AA45R2P1</accession>
<feature type="short sequence motif" description="DGA/G" evidence="2">
    <location>
        <begin position="422"/>
        <end position="424"/>
    </location>
</feature>
<dbReference type="InterPro" id="IPR016035">
    <property type="entry name" value="Acyl_Trfase/lysoPLipase"/>
</dbReference>
<evidence type="ECO:0000256" key="1">
    <source>
        <dbReference type="ARBA" id="ARBA00023098"/>
    </source>
</evidence>
<gene>
    <name evidence="5" type="ORF">KCV87_26560</name>
</gene>
<reference evidence="5" key="1">
    <citation type="submission" date="2021-04" db="EMBL/GenBank/DDBJ databases">
        <title>Genomic sequence of Actinosynnema pretiosum subsp. pretiosum ATCC 31280 (C-14919).</title>
        <authorList>
            <person name="Bai L."/>
            <person name="Wang X."/>
            <person name="Xiao Y."/>
        </authorList>
    </citation>
    <scope>NUCLEOTIDE SEQUENCE</scope>
    <source>
        <strain evidence="5">ATCC 31280</strain>
    </source>
</reference>
<dbReference type="SUPFAM" id="SSF52151">
    <property type="entry name" value="FabD/lysophospholipase-like"/>
    <property type="match status" value="1"/>
</dbReference>
<dbReference type="Gene3D" id="3.40.1090.10">
    <property type="entry name" value="Cytosolic phospholipase A2 catalytic domain"/>
    <property type="match status" value="1"/>
</dbReference>
<keyword evidence="1 2" id="KW-0443">Lipid metabolism</keyword>
<dbReference type="AlphaFoldDB" id="A0AA45R2P1"/>
<keyword evidence="2" id="KW-0442">Lipid degradation</keyword>
<feature type="active site" description="Nucleophile" evidence="2">
    <location>
        <position position="52"/>
    </location>
</feature>
<keyword evidence="3" id="KW-0812">Transmembrane</keyword>
<evidence type="ECO:0000259" key="4">
    <source>
        <dbReference type="PROSITE" id="PS51635"/>
    </source>
</evidence>
<keyword evidence="3" id="KW-0472">Membrane</keyword>
<dbReference type="EMBL" id="CP073249">
    <property type="protein sequence ID" value="QUF02972.1"/>
    <property type="molecule type" value="Genomic_DNA"/>
</dbReference>
<dbReference type="PROSITE" id="PS51635">
    <property type="entry name" value="PNPLA"/>
    <property type="match status" value="1"/>
</dbReference>
<keyword evidence="3" id="KW-1133">Transmembrane helix</keyword>
<feature type="transmembrane region" description="Helical" evidence="3">
    <location>
        <begin position="167"/>
        <end position="185"/>
    </location>
</feature>
<feature type="active site" description="Proton acceptor" evidence="2">
    <location>
        <position position="422"/>
    </location>
</feature>
<keyword evidence="2" id="KW-0378">Hydrolase</keyword>
<evidence type="ECO:0000256" key="3">
    <source>
        <dbReference type="SAM" id="Phobius"/>
    </source>
</evidence>
<comment type="caution">
    <text evidence="2">Lacks conserved residue(s) required for the propagation of feature annotation.</text>
</comment>
<dbReference type="InterPro" id="IPR002641">
    <property type="entry name" value="PNPLA_dom"/>
</dbReference>
<feature type="short sequence motif" description="GXSXG" evidence="2">
    <location>
        <begin position="50"/>
        <end position="54"/>
    </location>
</feature>
<feature type="transmembrane region" description="Helical" evidence="3">
    <location>
        <begin position="139"/>
        <end position="161"/>
    </location>
</feature>
<proteinExistence type="predicted"/>
<feature type="domain" description="PNPLA" evidence="4">
    <location>
        <begin position="20"/>
        <end position="435"/>
    </location>
</feature>